<evidence type="ECO:0000259" key="5">
    <source>
        <dbReference type="Pfam" id="PF04153"/>
    </source>
</evidence>
<evidence type="ECO:0000313" key="7">
    <source>
        <dbReference type="Proteomes" id="UP000241462"/>
    </source>
</evidence>
<evidence type="ECO:0000256" key="3">
    <source>
        <dbReference type="ARBA" id="ARBA00023163"/>
    </source>
</evidence>
<proteinExistence type="inferred from homology"/>
<dbReference type="AlphaFoldDB" id="A0A2T2ZUJ2"/>
<feature type="region of interest" description="Disordered" evidence="4">
    <location>
        <begin position="104"/>
        <end position="140"/>
    </location>
</feature>
<sequence>MNRTGTVPQSLRGMPGGFGGGQQPQQHAARAGANRLPNGKLAMPVNNGAGWAFGGVGPMGSGAMQNPNRPMGGAATFAQSLAGSTPATPIDLSEFPQLSNNAQIPGAAQPSMWGGQAARNMSGPARNPSVSIPQQGQQDDLFSPVSRMSFSQNSFRFGSQGSIGQSQPQQQQQPPQPQQQQQQQQQHPPSSGDEFPPLNRNNNGEIGQERSANLMAGLGGFGGQSNVASPAAQASRSGNGLLNAVTANARTSEARSPVEDETRRKSALLDDGASPQAALDAASQGAELRNPLGAIGIEGSPGKPNDVDGEGPPSVTQDPLAGMSEADKFGIKGLLALMAKYPAYSALVHGMNPADFGLDLSSDVPFSEQSLSLFDHAPPKPPLPKFNLPECYTVRNTQPIEQKVTNFTEETLLYMFYANPQDRHQFLAAQQLYLRGWRWHKTMRCWLTKDTEMQPVLIAPDTERGYYIVWNTATWSRERRELVLVYQDLESLPDTTSAPHA</sequence>
<feature type="compositionally biased region" description="Basic and acidic residues" evidence="4">
    <location>
        <begin position="252"/>
        <end position="268"/>
    </location>
</feature>
<dbReference type="InterPro" id="IPR038635">
    <property type="entry name" value="CCR4-NOT_su2/3/5_C_sf"/>
</dbReference>
<feature type="region of interest" description="Disordered" evidence="4">
    <location>
        <begin position="247"/>
        <end position="321"/>
    </location>
</feature>
<name>A0A2T2ZUJ2_9PEZI</name>
<keyword evidence="7" id="KW-1185">Reference proteome</keyword>
<feature type="compositionally biased region" description="Polar residues" evidence="4">
    <location>
        <begin position="224"/>
        <end position="235"/>
    </location>
</feature>
<dbReference type="Proteomes" id="UP000241462">
    <property type="component" value="Unassembled WGS sequence"/>
</dbReference>
<feature type="compositionally biased region" description="Polar residues" evidence="4">
    <location>
        <begin position="128"/>
        <end position="140"/>
    </location>
</feature>
<dbReference type="GO" id="GO:0030015">
    <property type="term" value="C:CCR4-NOT core complex"/>
    <property type="evidence" value="ECO:0007669"/>
    <property type="project" value="InterPro"/>
</dbReference>
<gene>
    <name evidence="6" type="ORF">BD289DRAFT_445817</name>
</gene>
<dbReference type="EMBL" id="KZ678673">
    <property type="protein sequence ID" value="PSR77125.1"/>
    <property type="molecule type" value="Genomic_DNA"/>
</dbReference>
<evidence type="ECO:0000256" key="4">
    <source>
        <dbReference type="SAM" id="MobiDB-lite"/>
    </source>
</evidence>
<evidence type="ECO:0000256" key="1">
    <source>
        <dbReference type="ARBA" id="ARBA00007682"/>
    </source>
</evidence>
<dbReference type="GO" id="GO:0006355">
    <property type="term" value="P:regulation of DNA-templated transcription"/>
    <property type="evidence" value="ECO:0007669"/>
    <property type="project" value="InterPro"/>
</dbReference>
<feature type="region of interest" description="Disordered" evidence="4">
    <location>
        <begin position="154"/>
        <end position="235"/>
    </location>
</feature>
<dbReference type="InterPro" id="IPR040168">
    <property type="entry name" value="Not2/3/5"/>
</dbReference>
<feature type="domain" description="NOT2/NOT3/NOT5 C-terminal" evidence="5">
    <location>
        <begin position="374"/>
        <end position="489"/>
    </location>
</feature>
<reference evidence="6 7" key="1">
    <citation type="journal article" date="2018" name="Mycol. Prog.">
        <title>Coniella lustricola, a new species from submerged detritus.</title>
        <authorList>
            <person name="Raudabaugh D.B."/>
            <person name="Iturriaga T."/>
            <person name="Carver A."/>
            <person name="Mondo S."/>
            <person name="Pangilinan J."/>
            <person name="Lipzen A."/>
            <person name="He G."/>
            <person name="Amirebrahimi M."/>
            <person name="Grigoriev I.V."/>
            <person name="Miller A.N."/>
        </authorList>
    </citation>
    <scope>NUCLEOTIDE SEQUENCE [LARGE SCALE GENOMIC DNA]</scope>
    <source>
        <strain evidence="6 7">B22-T-1</strain>
    </source>
</reference>
<accession>A0A2T2ZUJ2</accession>
<dbReference type="PANTHER" id="PTHR23326">
    <property type="entry name" value="CCR4 NOT-RELATED"/>
    <property type="match status" value="1"/>
</dbReference>
<dbReference type="STRING" id="2025994.A0A2T2ZUJ2"/>
<protein>
    <recommendedName>
        <fullName evidence="5">NOT2/NOT3/NOT5 C-terminal domain-containing protein</fullName>
    </recommendedName>
</protein>
<evidence type="ECO:0000256" key="2">
    <source>
        <dbReference type="ARBA" id="ARBA00023015"/>
    </source>
</evidence>
<keyword evidence="2" id="KW-0805">Transcription regulation</keyword>
<feature type="region of interest" description="Disordered" evidence="4">
    <location>
        <begin position="1"/>
        <end position="31"/>
    </location>
</feature>
<dbReference type="InterPro" id="IPR007282">
    <property type="entry name" value="NOT2/3/5_C"/>
</dbReference>
<dbReference type="GO" id="GO:0000289">
    <property type="term" value="P:nuclear-transcribed mRNA poly(A) tail shortening"/>
    <property type="evidence" value="ECO:0007669"/>
    <property type="project" value="UniProtKB-ARBA"/>
</dbReference>
<dbReference type="Gene3D" id="2.30.30.1020">
    <property type="entry name" value="CCR4-NOT complex subunit 2/3/5, C-terminal domain"/>
    <property type="match status" value="1"/>
</dbReference>
<organism evidence="6 7">
    <name type="scientific">Coniella lustricola</name>
    <dbReference type="NCBI Taxonomy" id="2025994"/>
    <lineage>
        <taxon>Eukaryota</taxon>
        <taxon>Fungi</taxon>
        <taxon>Dikarya</taxon>
        <taxon>Ascomycota</taxon>
        <taxon>Pezizomycotina</taxon>
        <taxon>Sordariomycetes</taxon>
        <taxon>Sordariomycetidae</taxon>
        <taxon>Diaporthales</taxon>
        <taxon>Schizoparmaceae</taxon>
        <taxon>Coniella</taxon>
    </lineage>
</organism>
<evidence type="ECO:0000313" key="6">
    <source>
        <dbReference type="EMBL" id="PSR77125.1"/>
    </source>
</evidence>
<dbReference type="InParanoid" id="A0A2T2ZUJ2"/>
<comment type="similarity">
    <text evidence="1">Belongs to the CNOT2/3/5 family.</text>
</comment>
<dbReference type="OrthoDB" id="258627at2759"/>
<dbReference type="Pfam" id="PF04153">
    <property type="entry name" value="NOT2_3_5_C"/>
    <property type="match status" value="1"/>
</dbReference>
<feature type="compositionally biased region" description="Low complexity" evidence="4">
    <location>
        <begin position="158"/>
        <end position="192"/>
    </location>
</feature>
<keyword evidence="3" id="KW-0804">Transcription</keyword>